<feature type="compositionally biased region" description="Basic and acidic residues" evidence="6">
    <location>
        <begin position="71"/>
        <end position="87"/>
    </location>
</feature>
<dbReference type="Proteomes" id="UP000238701">
    <property type="component" value="Unassembled WGS sequence"/>
</dbReference>
<dbReference type="GO" id="GO:0042274">
    <property type="term" value="P:ribosomal small subunit biogenesis"/>
    <property type="evidence" value="ECO:0007669"/>
    <property type="project" value="UniProtKB-UniRule"/>
</dbReference>
<evidence type="ECO:0000259" key="7">
    <source>
        <dbReference type="Pfam" id="PF01782"/>
    </source>
</evidence>
<dbReference type="PANTHER" id="PTHR33692:SF1">
    <property type="entry name" value="RIBOSOME MATURATION FACTOR RIMM"/>
    <property type="match status" value="1"/>
</dbReference>
<evidence type="ECO:0000256" key="2">
    <source>
        <dbReference type="ARBA" id="ARBA00022517"/>
    </source>
</evidence>
<comment type="domain">
    <text evidence="5">The PRC barrel domain binds ribosomal protein uS19.</text>
</comment>
<dbReference type="OrthoDB" id="9810331at2"/>
<accession>A0A2U3KH68</accession>
<feature type="domain" description="Ribosome maturation factor RimM PRC barrel" evidence="8">
    <location>
        <begin position="142"/>
        <end position="209"/>
    </location>
</feature>
<dbReference type="InterPro" id="IPR009000">
    <property type="entry name" value="Transl_B-barrel_sf"/>
</dbReference>
<dbReference type="PANTHER" id="PTHR33692">
    <property type="entry name" value="RIBOSOME MATURATION FACTOR RIMM"/>
    <property type="match status" value="1"/>
</dbReference>
<dbReference type="InterPro" id="IPR002676">
    <property type="entry name" value="RimM_N"/>
</dbReference>
<sequence>MGERVRDRGAPSGAKDNADYAASTDFITLARVLKTQGRHGEVAVEVHSDVPERFAAGMKLLALPPVGSARRGPDRAKEAEPVTENDSRRELEIADLWPHKGLLVLKFRGVDSISDAEVLVGAELQAPGAERAKLELGWTYVSDLVGCTVFDHGREIGCIEDVQFGAGEAPLLIVADGAGKKFDVPFVEAYLESVEAARRQVHMQLPEGMLEVNAPVTAEEKQEQEAGRGRSRKNKK</sequence>
<protein>
    <recommendedName>
        <fullName evidence="5">Ribosome maturation factor RimM</fullName>
    </recommendedName>
</protein>
<dbReference type="EMBL" id="OMOD01000113">
    <property type="protein sequence ID" value="SPF38877.1"/>
    <property type="molecule type" value="Genomic_DNA"/>
</dbReference>
<dbReference type="Gene3D" id="2.40.30.60">
    <property type="entry name" value="RimM"/>
    <property type="match status" value="1"/>
</dbReference>
<feature type="region of interest" description="Disordered" evidence="6">
    <location>
        <begin position="65"/>
        <end position="87"/>
    </location>
</feature>
<dbReference type="Pfam" id="PF01782">
    <property type="entry name" value="RimM"/>
    <property type="match status" value="1"/>
</dbReference>
<dbReference type="SUPFAM" id="SSF50346">
    <property type="entry name" value="PRC-barrel domain"/>
    <property type="match status" value="1"/>
</dbReference>
<comment type="subcellular location">
    <subcellularLocation>
        <location evidence="5">Cytoplasm</location>
    </subcellularLocation>
</comment>
<keyword evidence="2 5" id="KW-0690">Ribosome biogenesis</keyword>
<dbReference type="InterPro" id="IPR056792">
    <property type="entry name" value="PRC_RimM"/>
</dbReference>
<dbReference type="HAMAP" id="MF_00014">
    <property type="entry name" value="Ribosome_mat_RimM"/>
    <property type="match status" value="1"/>
</dbReference>
<dbReference type="GO" id="GO:0005840">
    <property type="term" value="C:ribosome"/>
    <property type="evidence" value="ECO:0007669"/>
    <property type="project" value="InterPro"/>
</dbReference>
<dbReference type="SUPFAM" id="SSF50447">
    <property type="entry name" value="Translation proteins"/>
    <property type="match status" value="1"/>
</dbReference>
<evidence type="ECO:0000256" key="6">
    <source>
        <dbReference type="SAM" id="MobiDB-lite"/>
    </source>
</evidence>
<dbReference type="InterPro" id="IPR011961">
    <property type="entry name" value="RimM"/>
</dbReference>
<evidence type="ECO:0000256" key="1">
    <source>
        <dbReference type="ARBA" id="ARBA00022490"/>
    </source>
</evidence>
<dbReference type="GO" id="GO:0006364">
    <property type="term" value="P:rRNA processing"/>
    <property type="evidence" value="ECO:0007669"/>
    <property type="project" value="UniProtKB-UniRule"/>
</dbReference>
<dbReference type="AlphaFoldDB" id="A0A2U3KH68"/>
<name>A0A2U3KH68_9BACT</name>
<comment type="similarity">
    <text evidence="5">Belongs to the RimM family.</text>
</comment>
<keyword evidence="1 5" id="KW-0963">Cytoplasm</keyword>
<organism evidence="9 10">
    <name type="scientific">Candidatus Sulfotelmatobacter kueseliae</name>
    <dbReference type="NCBI Taxonomy" id="2042962"/>
    <lineage>
        <taxon>Bacteria</taxon>
        <taxon>Pseudomonadati</taxon>
        <taxon>Acidobacteriota</taxon>
        <taxon>Terriglobia</taxon>
        <taxon>Terriglobales</taxon>
        <taxon>Candidatus Korobacteraceae</taxon>
        <taxon>Candidatus Sulfotelmatobacter</taxon>
    </lineage>
</organism>
<evidence type="ECO:0000256" key="3">
    <source>
        <dbReference type="ARBA" id="ARBA00022552"/>
    </source>
</evidence>
<reference evidence="10" key="1">
    <citation type="submission" date="2018-02" db="EMBL/GenBank/DDBJ databases">
        <authorList>
            <person name="Hausmann B."/>
        </authorList>
    </citation>
    <scope>NUCLEOTIDE SEQUENCE [LARGE SCALE GENOMIC DNA]</scope>
    <source>
        <strain evidence="10">Peat soil MAG SbA1</strain>
    </source>
</reference>
<dbReference type="GO" id="GO:0005737">
    <property type="term" value="C:cytoplasm"/>
    <property type="evidence" value="ECO:0007669"/>
    <property type="project" value="UniProtKB-SubCell"/>
</dbReference>
<evidence type="ECO:0000259" key="8">
    <source>
        <dbReference type="Pfam" id="PF24986"/>
    </source>
</evidence>
<keyword evidence="4 5" id="KW-0143">Chaperone</keyword>
<feature type="domain" description="RimM N-terminal" evidence="7">
    <location>
        <begin position="29"/>
        <end position="127"/>
    </location>
</feature>
<dbReference type="GO" id="GO:0043022">
    <property type="term" value="F:ribosome binding"/>
    <property type="evidence" value="ECO:0007669"/>
    <property type="project" value="InterPro"/>
</dbReference>
<dbReference type="InterPro" id="IPR036976">
    <property type="entry name" value="RimM_N_sf"/>
</dbReference>
<dbReference type="Pfam" id="PF24986">
    <property type="entry name" value="PRC_RimM"/>
    <property type="match status" value="1"/>
</dbReference>
<gene>
    <name evidence="5 9" type="primary">rimM</name>
    <name evidence="9" type="ORF">SBA1_210023</name>
</gene>
<comment type="function">
    <text evidence="5">An accessory protein needed during the final step in the assembly of 30S ribosomal subunit, possibly for assembly of the head region. Essential for efficient processing of 16S rRNA. May be needed both before and after RbfA during the maturation of 16S rRNA. It has affinity for free ribosomal 30S subunits but not for 70S ribosomes.</text>
</comment>
<evidence type="ECO:0000313" key="10">
    <source>
        <dbReference type="Proteomes" id="UP000238701"/>
    </source>
</evidence>
<dbReference type="InterPro" id="IPR011033">
    <property type="entry name" value="PRC_barrel-like_sf"/>
</dbReference>
<evidence type="ECO:0000313" key="9">
    <source>
        <dbReference type="EMBL" id="SPF38877.1"/>
    </source>
</evidence>
<keyword evidence="3 5" id="KW-0698">rRNA processing</keyword>
<comment type="subunit">
    <text evidence="5">Binds ribosomal protein uS19.</text>
</comment>
<dbReference type="NCBIfam" id="TIGR02273">
    <property type="entry name" value="16S_RimM"/>
    <property type="match status" value="1"/>
</dbReference>
<proteinExistence type="inferred from homology"/>
<feature type="compositionally biased region" description="Basic and acidic residues" evidence="6">
    <location>
        <begin position="218"/>
        <end position="228"/>
    </location>
</feature>
<evidence type="ECO:0000256" key="5">
    <source>
        <dbReference type="HAMAP-Rule" id="MF_00014"/>
    </source>
</evidence>
<evidence type="ECO:0000256" key="4">
    <source>
        <dbReference type="ARBA" id="ARBA00023186"/>
    </source>
</evidence>
<feature type="region of interest" description="Disordered" evidence="6">
    <location>
        <begin position="212"/>
        <end position="236"/>
    </location>
</feature>
<dbReference type="Gene3D" id="2.30.30.240">
    <property type="entry name" value="PRC-barrel domain"/>
    <property type="match status" value="1"/>
</dbReference>